<keyword evidence="8" id="KW-1185">Reference proteome</keyword>
<evidence type="ECO:0000259" key="6">
    <source>
        <dbReference type="PROSITE" id="PS51698"/>
    </source>
</evidence>
<dbReference type="InterPro" id="IPR000225">
    <property type="entry name" value="Armadillo"/>
</dbReference>
<evidence type="ECO:0000256" key="1">
    <source>
        <dbReference type="ARBA" id="ARBA00000900"/>
    </source>
</evidence>
<dbReference type="CDD" id="cd16664">
    <property type="entry name" value="RING-Ubox_PUB"/>
    <property type="match status" value="1"/>
</dbReference>
<dbReference type="GO" id="GO:0061630">
    <property type="term" value="F:ubiquitin protein ligase activity"/>
    <property type="evidence" value="ECO:0007669"/>
    <property type="project" value="UniProtKB-EC"/>
</dbReference>
<evidence type="ECO:0000256" key="4">
    <source>
        <dbReference type="ARBA" id="ARBA00022679"/>
    </source>
</evidence>
<dbReference type="SUPFAM" id="SSF48371">
    <property type="entry name" value="ARM repeat"/>
    <property type="match status" value="2"/>
</dbReference>
<evidence type="ECO:0000256" key="5">
    <source>
        <dbReference type="SAM" id="Coils"/>
    </source>
</evidence>
<keyword evidence="5" id="KW-0175">Coiled coil</keyword>
<name>A0A835H477_9MAGN</name>
<dbReference type="AlphaFoldDB" id="A0A835H477"/>
<dbReference type="EC" id="2.3.2.27" evidence="3"/>
<organism evidence="7 8">
    <name type="scientific">Coptis chinensis</name>
    <dbReference type="NCBI Taxonomy" id="261450"/>
    <lineage>
        <taxon>Eukaryota</taxon>
        <taxon>Viridiplantae</taxon>
        <taxon>Streptophyta</taxon>
        <taxon>Embryophyta</taxon>
        <taxon>Tracheophyta</taxon>
        <taxon>Spermatophyta</taxon>
        <taxon>Magnoliopsida</taxon>
        <taxon>Ranunculales</taxon>
        <taxon>Ranunculaceae</taxon>
        <taxon>Coptidoideae</taxon>
        <taxon>Coptis</taxon>
    </lineage>
</organism>
<dbReference type="Gene3D" id="3.30.40.10">
    <property type="entry name" value="Zinc/RING finger domain, C3HC4 (zinc finger)"/>
    <property type="match status" value="1"/>
</dbReference>
<protein>
    <recommendedName>
        <fullName evidence="3">RING-type E3 ubiquitin transferase</fullName>
        <ecNumber evidence="3">2.3.2.27</ecNumber>
    </recommendedName>
</protein>
<dbReference type="InterPro" id="IPR052608">
    <property type="entry name" value="U-box_domain_protein"/>
</dbReference>
<accession>A0A835H477</accession>
<dbReference type="EMBL" id="JADFTS010000008">
    <property type="protein sequence ID" value="KAF9591357.1"/>
    <property type="molecule type" value="Genomic_DNA"/>
</dbReference>
<feature type="domain" description="U-box" evidence="6">
    <location>
        <begin position="247"/>
        <end position="326"/>
    </location>
</feature>
<dbReference type="UniPathway" id="UPA00143"/>
<dbReference type="Gene3D" id="1.25.10.10">
    <property type="entry name" value="Leucine-rich Repeat Variant"/>
    <property type="match status" value="2"/>
</dbReference>
<dbReference type="PANTHER" id="PTHR45958:SF14">
    <property type="entry name" value="RING-TYPE E3 UBIQUITIN TRANSFERASE"/>
    <property type="match status" value="1"/>
</dbReference>
<dbReference type="Pfam" id="PF00514">
    <property type="entry name" value="Arm"/>
    <property type="match status" value="1"/>
</dbReference>
<evidence type="ECO:0000256" key="2">
    <source>
        <dbReference type="ARBA" id="ARBA00004906"/>
    </source>
</evidence>
<evidence type="ECO:0000256" key="3">
    <source>
        <dbReference type="ARBA" id="ARBA00012483"/>
    </source>
</evidence>
<dbReference type="InterPro" id="IPR011989">
    <property type="entry name" value="ARM-like"/>
</dbReference>
<comment type="catalytic activity">
    <reaction evidence="1">
        <text>S-ubiquitinyl-[E2 ubiquitin-conjugating enzyme]-L-cysteine + [acceptor protein]-L-lysine = [E2 ubiquitin-conjugating enzyme]-L-cysteine + N(6)-ubiquitinyl-[acceptor protein]-L-lysine.</text>
        <dbReference type="EC" id="2.3.2.27"/>
    </reaction>
</comment>
<reference evidence="7 8" key="1">
    <citation type="submission" date="2020-10" db="EMBL/GenBank/DDBJ databases">
        <title>The Coptis chinensis genome and diversification of protoberbering-type alkaloids.</title>
        <authorList>
            <person name="Wang B."/>
            <person name="Shu S."/>
            <person name="Song C."/>
            <person name="Liu Y."/>
        </authorList>
    </citation>
    <scope>NUCLEOTIDE SEQUENCE [LARGE SCALE GENOMIC DNA]</scope>
    <source>
        <strain evidence="7">HL-2020</strain>
        <tissue evidence="7">Leaf</tissue>
    </source>
</reference>
<dbReference type="InterPro" id="IPR016024">
    <property type="entry name" value="ARM-type_fold"/>
</dbReference>
<feature type="coiled-coil region" evidence="5">
    <location>
        <begin position="182"/>
        <end position="209"/>
    </location>
</feature>
<dbReference type="PANTHER" id="PTHR45958">
    <property type="entry name" value="RING-TYPE E3 UBIQUITIN TRANSFERASE"/>
    <property type="match status" value="1"/>
</dbReference>
<dbReference type="InterPro" id="IPR045210">
    <property type="entry name" value="RING-Ubox_PUB"/>
</dbReference>
<dbReference type="OrthoDB" id="629492at2759"/>
<evidence type="ECO:0000313" key="8">
    <source>
        <dbReference type="Proteomes" id="UP000631114"/>
    </source>
</evidence>
<sequence length="1040" mass="116086">MISSQSTPVFQSLTKSLTTICNIPNESYSFEPPRQFSNYSKRLQLILNHFLRSPENHSTSSVQTALKGIENEINTSCEVLLVYRNKSRIYILINCQSLCGMLQDSGRAIAGWLALLDSAVSDHTNSDLRKKVLDLSRDMKQAQFRVTENEERVYCTLQKEVLVRPTTKAVESAIVMDLARALGIDKDNHAELEEQIKLLRNDISSSNSVAEKNILTSLERIFRSWAIEPNVGSRGFDVDFEDDAHFQPFKNFLCPLTKEVMKNPVVLESSQNYERTAIEYWFQRCLEDGREPTCPVTGQVLKSLEQKANIGLAGAIEEWVNRNVDIQIKSSVQYLNEDSPPVDCIERVLDNMYKVSEEHPSCRYKIRNAGVLTLIVEMLKNCSKSIDSHLRSKALMVMLNMSKDDESKLRMIDDGMTRLAIHSLIGSSEKEREYAVKLLLEFSSDEAYCSKVAAEKGALVFLSRMAGDLEHPSLSYLAEEVLKRVEKVEDNVQHLAAAGRFEPLLNRLCKGSDAIRIEMAFMVGKMTLTNTSKEQIGRQCSKELVDMLYKPEGRVESLQALYNLSTLDDNAAILVDSGVLVPLTDILFKNQDEVHDLKELALLIIANIVTKPGHWELASVNKEGFSMQSEAIVYSIMGLLAHASSKGQVAVLQILNGIASSPQASESVATHINSGGGIKMVIPFLGHPETGHRICAFKLLRILSEKLGQILANELRASNDFPLLKDKLLDTQYTDGERMEAACILANLPLTADEVESVLGTSLIGWTVAALKEYHHSSSGRTSRSTSLAVEGLLGLLLQFVRYHDPIIFAAVQEHWLMTVFRNQLSSSLQPRVKQRAALGLKYLSESGRTLITSLDLEPQPPRGLFSSLMYLCAKAPKAPLTCPIHSAPCEDDSQFCLLKSNCIKPLVDILYDEDTNVQITAVEALSTLLNDDTSYSLKQAVDELEKLGVTDVVIDLFKVVRTGELQERTIWMVEKILRVESETNQYSIDQTLVTALVEAFTHGNGNTKRHAQDALTNLKQLSVVSGRSHNQAQMRAIRR</sequence>
<dbReference type="InterPro" id="IPR003613">
    <property type="entry name" value="Ubox_domain"/>
</dbReference>
<comment type="pathway">
    <text evidence="2">Protein modification; protein ubiquitination.</text>
</comment>
<keyword evidence="4" id="KW-0808">Transferase</keyword>
<proteinExistence type="predicted"/>
<dbReference type="SUPFAM" id="SSF57850">
    <property type="entry name" value="RING/U-box"/>
    <property type="match status" value="1"/>
</dbReference>
<dbReference type="Pfam" id="PF04564">
    <property type="entry name" value="U-box"/>
    <property type="match status" value="1"/>
</dbReference>
<dbReference type="GO" id="GO:0016567">
    <property type="term" value="P:protein ubiquitination"/>
    <property type="evidence" value="ECO:0007669"/>
    <property type="project" value="UniProtKB-UniPathway"/>
</dbReference>
<dbReference type="Proteomes" id="UP000631114">
    <property type="component" value="Unassembled WGS sequence"/>
</dbReference>
<gene>
    <name evidence="7" type="ORF">IFM89_003980</name>
</gene>
<comment type="caution">
    <text evidence="7">The sequence shown here is derived from an EMBL/GenBank/DDBJ whole genome shotgun (WGS) entry which is preliminary data.</text>
</comment>
<dbReference type="SMART" id="SM00185">
    <property type="entry name" value="ARM"/>
    <property type="match status" value="5"/>
</dbReference>
<dbReference type="PROSITE" id="PS51698">
    <property type="entry name" value="U_BOX"/>
    <property type="match status" value="1"/>
</dbReference>
<evidence type="ECO:0000313" key="7">
    <source>
        <dbReference type="EMBL" id="KAF9591357.1"/>
    </source>
</evidence>
<dbReference type="InterPro" id="IPR013083">
    <property type="entry name" value="Znf_RING/FYVE/PHD"/>
</dbReference>
<dbReference type="SMART" id="SM00504">
    <property type="entry name" value="Ubox"/>
    <property type="match status" value="1"/>
</dbReference>